<keyword evidence="4" id="KW-1185">Reference proteome</keyword>
<evidence type="ECO:0000259" key="2">
    <source>
        <dbReference type="Pfam" id="PF13635"/>
    </source>
</evidence>
<dbReference type="AlphaFoldDB" id="A0A368W0F5"/>
<dbReference type="Pfam" id="PF13635">
    <property type="entry name" value="DUF4143"/>
    <property type="match status" value="1"/>
</dbReference>
<gene>
    <name evidence="3" type="ORF">DFQ14_101456</name>
</gene>
<name>A0A368W0F5_9ACTN</name>
<dbReference type="PANTHER" id="PTHR43566">
    <property type="entry name" value="CONSERVED PROTEIN"/>
    <property type="match status" value="1"/>
</dbReference>
<feature type="domain" description="DUF4143" evidence="2">
    <location>
        <begin position="158"/>
        <end position="317"/>
    </location>
</feature>
<dbReference type="Proteomes" id="UP000253495">
    <property type="component" value="Unassembled WGS sequence"/>
</dbReference>
<sequence>MHLDDPREADVVRADPEAVLTRRAEPVLIDEWQLVPSVLWAIKRAVDADYRPGRFIVTGSVHGRTEGPTWPGVGRLMPVSMAGMTVREVAGEDLDRPSLLERFAQDGINGLQVPTSTPDLAEYVELAVRGGFPEAVRATSARSRHRWMTAYLGYLFDREIEQLEGRRDPTKLRRFFEAYALNTSGIVPYLTLAEAAEITRQTAEVYEGALTDLFLVETVPAWSTNRLKRLVKSPKRYVVDPGLVAGALRLNTAGVLRDGEVLGRLLDTFVYSQLRAETQFDQEAPRLFHLRQEKGAREVDLIAEFPMNKIIGIEVKATATPGQGAAKHLRWLRDELGDQFLGGIVFHTSPYLYQLDDKIVAAPICTLWG</sequence>
<evidence type="ECO:0000259" key="1">
    <source>
        <dbReference type="Pfam" id="PF13173"/>
    </source>
</evidence>
<dbReference type="InterPro" id="IPR025420">
    <property type="entry name" value="DUF4143"/>
</dbReference>
<dbReference type="PANTHER" id="PTHR43566:SF2">
    <property type="entry name" value="DUF4143 DOMAIN-CONTAINING PROTEIN"/>
    <property type="match status" value="1"/>
</dbReference>
<protein>
    <submittedName>
        <fullName evidence="3">Uncharacterized protein</fullName>
    </submittedName>
</protein>
<accession>A0A368W0F5</accession>
<dbReference type="EMBL" id="QPJC01000001">
    <property type="protein sequence ID" value="RCW47112.1"/>
    <property type="molecule type" value="Genomic_DNA"/>
</dbReference>
<feature type="domain" description="AAA" evidence="1">
    <location>
        <begin position="3"/>
        <end position="89"/>
    </location>
</feature>
<dbReference type="InterPro" id="IPR041682">
    <property type="entry name" value="AAA_14"/>
</dbReference>
<evidence type="ECO:0000313" key="3">
    <source>
        <dbReference type="EMBL" id="RCW47112.1"/>
    </source>
</evidence>
<comment type="caution">
    <text evidence="3">The sequence shown here is derived from an EMBL/GenBank/DDBJ whole genome shotgun (WGS) entry which is preliminary data.</text>
</comment>
<organism evidence="3 4">
    <name type="scientific">Halopolyspora algeriensis</name>
    <dbReference type="NCBI Taxonomy" id="1500506"/>
    <lineage>
        <taxon>Bacteria</taxon>
        <taxon>Bacillati</taxon>
        <taxon>Actinomycetota</taxon>
        <taxon>Actinomycetes</taxon>
        <taxon>Actinomycetes incertae sedis</taxon>
        <taxon>Halopolyspora</taxon>
    </lineage>
</organism>
<reference evidence="3 4" key="1">
    <citation type="submission" date="2018-07" db="EMBL/GenBank/DDBJ databases">
        <title>Genomic Encyclopedia of Type Strains, Phase III (KMG-III): the genomes of soil and plant-associated and newly described type strains.</title>
        <authorList>
            <person name="Whitman W."/>
        </authorList>
    </citation>
    <scope>NUCLEOTIDE SEQUENCE [LARGE SCALE GENOMIC DNA]</scope>
    <source>
        <strain evidence="3 4">CECT 8575</strain>
    </source>
</reference>
<evidence type="ECO:0000313" key="4">
    <source>
        <dbReference type="Proteomes" id="UP000253495"/>
    </source>
</evidence>
<dbReference type="Pfam" id="PF13173">
    <property type="entry name" value="AAA_14"/>
    <property type="match status" value="1"/>
</dbReference>
<proteinExistence type="predicted"/>